<dbReference type="InterPro" id="IPR008920">
    <property type="entry name" value="TF_FadR/GntR_C"/>
</dbReference>
<dbReference type="Pfam" id="PF00392">
    <property type="entry name" value="GntR"/>
    <property type="match status" value="1"/>
</dbReference>
<sequence>MTSTGLQSQPTSAIIAEHLRERVVDGTYAPGAQMNEARLAGDFQVSRGPVREALQRLVQEGLLESRRNRGVFVRELTDDDAAEIFAAREVLECAAAAVIAAKPAVERARIATALSSIAAELNTAIRANQEARTLRLDHEFHSRFVDSAGNSRLSRAYATIATESLICSSHGVGAHPPLGDFSTHHEALVQLTERGDIEGIHAAVHRHLTRA</sequence>
<protein>
    <submittedName>
        <fullName evidence="5">GntR family transcriptional regulator</fullName>
    </submittedName>
</protein>
<accession>A0A7J5B431</accession>
<dbReference type="InterPro" id="IPR000524">
    <property type="entry name" value="Tscrpt_reg_HTH_GntR"/>
</dbReference>
<comment type="caution">
    <text evidence="5">The sequence shown here is derived from an EMBL/GenBank/DDBJ whole genome shotgun (WGS) entry which is preliminary data.</text>
</comment>
<keyword evidence="3" id="KW-0804">Transcription</keyword>
<dbReference type="Proteomes" id="UP000490386">
    <property type="component" value="Unassembled WGS sequence"/>
</dbReference>
<feature type="domain" description="HTH gntR-type" evidence="4">
    <location>
        <begin position="9"/>
        <end position="76"/>
    </location>
</feature>
<dbReference type="PRINTS" id="PR00035">
    <property type="entry name" value="HTHGNTR"/>
</dbReference>
<dbReference type="OrthoDB" id="9816161at2"/>
<evidence type="ECO:0000256" key="3">
    <source>
        <dbReference type="ARBA" id="ARBA00023163"/>
    </source>
</evidence>
<dbReference type="SUPFAM" id="SSF48008">
    <property type="entry name" value="GntR ligand-binding domain-like"/>
    <property type="match status" value="1"/>
</dbReference>
<dbReference type="GO" id="GO:0003677">
    <property type="term" value="F:DNA binding"/>
    <property type="evidence" value="ECO:0007669"/>
    <property type="project" value="UniProtKB-KW"/>
</dbReference>
<dbReference type="EMBL" id="WBJX01000001">
    <property type="protein sequence ID" value="KAB1638929.1"/>
    <property type="molecule type" value="Genomic_DNA"/>
</dbReference>
<reference evidence="5 6" key="1">
    <citation type="submission" date="2019-09" db="EMBL/GenBank/DDBJ databases">
        <title>Phylogeny of genus Pseudoclavibacter and closely related genus.</title>
        <authorList>
            <person name="Li Y."/>
        </authorList>
    </citation>
    <scope>NUCLEOTIDE SEQUENCE [LARGE SCALE GENOMIC DNA]</scope>
    <source>
        <strain evidence="5 6">THG-MD12</strain>
    </source>
</reference>
<dbReference type="Gene3D" id="1.10.10.10">
    <property type="entry name" value="Winged helix-like DNA-binding domain superfamily/Winged helix DNA-binding domain"/>
    <property type="match status" value="1"/>
</dbReference>
<organism evidence="5 6">
    <name type="scientific">Pseudoclavibacter terrae</name>
    <dbReference type="NCBI Taxonomy" id="1530195"/>
    <lineage>
        <taxon>Bacteria</taxon>
        <taxon>Bacillati</taxon>
        <taxon>Actinomycetota</taxon>
        <taxon>Actinomycetes</taxon>
        <taxon>Micrococcales</taxon>
        <taxon>Microbacteriaceae</taxon>
        <taxon>Pseudoclavibacter</taxon>
    </lineage>
</organism>
<evidence type="ECO:0000313" key="5">
    <source>
        <dbReference type="EMBL" id="KAB1638929.1"/>
    </source>
</evidence>
<dbReference type="GO" id="GO:0003700">
    <property type="term" value="F:DNA-binding transcription factor activity"/>
    <property type="evidence" value="ECO:0007669"/>
    <property type="project" value="InterPro"/>
</dbReference>
<keyword evidence="2" id="KW-0238">DNA-binding</keyword>
<dbReference type="InterPro" id="IPR036390">
    <property type="entry name" value="WH_DNA-bd_sf"/>
</dbReference>
<dbReference type="PROSITE" id="PS50949">
    <property type="entry name" value="HTH_GNTR"/>
    <property type="match status" value="1"/>
</dbReference>
<dbReference type="InterPro" id="IPR036388">
    <property type="entry name" value="WH-like_DNA-bd_sf"/>
</dbReference>
<proteinExistence type="predicted"/>
<dbReference type="SUPFAM" id="SSF46785">
    <property type="entry name" value="Winged helix' DNA-binding domain"/>
    <property type="match status" value="1"/>
</dbReference>
<dbReference type="PANTHER" id="PTHR43537:SF5">
    <property type="entry name" value="UXU OPERON TRANSCRIPTIONAL REGULATOR"/>
    <property type="match status" value="1"/>
</dbReference>
<dbReference type="SMART" id="SM00345">
    <property type="entry name" value="HTH_GNTR"/>
    <property type="match status" value="1"/>
</dbReference>
<evidence type="ECO:0000313" key="6">
    <source>
        <dbReference type="Proteomes" id="UP000490386"/>
    </source>
</evidence>
<evidence type="ECO:0000259" key="4">
    <source>
        <dbReference type="PROSITE" id="PS50949"/>
    </source>
</evidence>
<evidence type="ECO:0000256" key="1">
    <source>
        <dbReference type="ARBA" id="ARBA00023015"/>
    </source>
</evidence>
<dbReference type="Gene3D" id="1.20.120.530">
    <property type="entry name" value="GntR ligand-binding domain-like"/>
    <property type="match status" value="1"/>
</dbReference>
<dbReference type="InterPro" id="IPR011711">
    <property type="entry name" value="GntR_C"/>
</dbReference>
<dbReference type="Pfam" id="PF07729">
    <property type="entry name" value="FCD"/>
    <property type="match status" value="1"/>
</dbReference>
<keyword evidence="6" id="KW-1185">Reference proteome</keyword>
<dbReference type="AlphaFoldDB" id="A0A7J5B431"/>
<dbReference type="PANTHER" id="PTHR43537">
    <property type="entry name" value="TRANSCRIPTIONAL REGULATOR, GNTR FAMILY"/>
    <property type="match status" value="1"/>
</dbReference>
<name>A0A7J5B431_9MICO</name>
<dbReference type="RefSeq" id="WP_151421975.1">
    <property type="nucleotide sequence ID" value="NZ_WBJX01000001.1"/>
</dbReference>
<evidence type="ECO:0000256" key="2">
    <source>
        <dbReference type="ARBA" id="ARBA00023125"/>
    </source>
</evidence>
<dbReference type="SMART" id="SM00895">
    <property type="entry name" value="FCD"/>
    <property type="match status" value="1"/>
</dbReference>
<keyword evidence="1" id="KW-0805">Transcription regulation</keyword>
<dbReference type="CDD" id="cd07377">
    <property type="entry name" value="WHTH_GntR"/>
    <property type="match status" value="1"/>
</dbReference>
<gene>
    <name evidence="5" type="ORF">F8O03_00795</name>
</gene>